<reference evidence="2" key="1">
    <citation type="journal article" date="2012" name="Nat. Genet.">
        <title>Lifestyle transitions in plant pathogenic Colletotrichum fungi deciphered by genome and transcriptome analyses.</title>
        <authorList>
            <person name="O'Connell R.J."/>
            <person name="Thon M.R."/>
            <person name="Hacquard S."/>
            <person name="Amyotte S.G."/>
            <person name="Kleemann J."/>
            <person name="Torres M.F."/>
            <person name="Damm U."/>
            <person name="Buiate E.A."/>
            <person name="Epstein L."/>
            <person name="Alkan N."/>
            <person name="Altmueller J."/>
            <person name="Alvarado-Balderrama L."/>
            <person name="Bauser C.A."/>
            <person name="Becker C."/>
            <person name="Birren B.W."/>
            <person name="Chen Z."/>
            <person name="Choi J."/>
            <person name="Crouch J.A."/>
            <person name="Duvick J.P."/>
            <person name="Farman M.A."/>
            <person name="Gan P."/>
            <person name="Heiman D."/>
            <person name="Henrissat B."/>
            <person name="Howard R.J."/>
            <person name="Kabbage M."/>
            <person name="Koch C."/>
            <person name="Kracher B."/>
            <person name="Kubo Y."/>
            <person name="Law A.D."/>
            <person name="Lebrun M.-H."/>
            <person name="Lee Y.-H."/>
            <person name="Miyara I."/>
            <person name="Moore N."/>
            <person name="Neumann U."/>
            <person name="Nordstroem K."/>
            <person name="Panaccione D.G."/>
            <person name="Panstruga R."/>
            <person name="Place M."/>
            <person name="Proctor R.H."/>
            <person name="Prusky D."/>
            <person name="Rech G."/>
            <person name="Reinhardt R."/>
            <person name="Rollins J.A."/>
            <person name="Rounsley S."/>
            <person name="Schardl C.L."/>
            <person name="Schwartz D.C."/>
            <person name="Shenoy N."/>
            <person name="Shirasu K."/>
            <person name="Sikhakolli U.R."/>
            <person name="Stueber K."/>
            <person name="Sukno S.A."/>
            <person name="Sweigard J.A."/>
            <person name="Takano Y."/>
            <person name="Takahara H."/>
            <person name="Trail F."/>
            <person name="van der Does H.C."/>
            <person name="Voll L.M."/>
            <person name="Will I."/>
            <person name="Young S."/>
            <person name="Zeng Q."/>
            <person name="Zhang J."/>
            <person name="Zhou S."/>
            <person name="Dickman M.B."/>
            <person name="Schulze-Lefert P."/>
            <person name="Ver Loren van Themaat E."/>
            <person name="Ma L.-J."/>
            <person name="Vaillancourt L.J."/>
        </authorList>
    </citation>
    <scope>NUCLEOTIDE SEQUENCE [LARGE SCALE GENOMIC DNA]</scope>
    <source>
        <strain evidence="2">IMI 349063</strain>
    </source>
</reference>
<dbReference type="AlphaFoldDB" id="H1W0I7"/>
<protein>
    <submittedName>
        <fullName evidence="1">Uncharacterized protein</fullName>
    </submittedName>
</protein>
<organism evidence="1 2">
    <name type="scientific">Colletotrichum higginsianum (strain IMI 349063)</name>
    <name type="common">Crucifer anthracnose fungus</name>
    <dbReference type="NCBI Taxonomy" id="759273"/>
    <lineage>
        <taxon>Eukaryota</taxon>
        <taxon>Fungi</taxon>
        <taxon>Dikarya</taxon>
        <taxon>Ascomycota</taxon>
        <taxon>Pezizomycotina</taxon>
        <taxon>Sordariomycetes</taxon>
        <taxon>Hypocreomycetidae</taxon>
        <taxon>Glomerellales</taxon>
        <taxon>Glomerellaceae</taxon>
        <taxon>Colletotrichum</taxon>
        <taxon>Colletotrichum destructivum species complex</taxon>
    </lineage>
</organism>
<proteinExistence type="predicted"/>
<dbReference type="Proteomes" id="UP000007174">
    <property type="component" value="Unassembled WGS sequence"/>
</dbReference>
<dbReference type="HOGENOM" id="CLU_2399554_0_0_1"/>
<accession>H1W0I7</accession>
<sequence>MLGFLSSLGALLGSPDVPRTLWAKRLTAGELYLEGILPGVARDGLGPGVICSFRTGDSGRTEGLLIDFFSAGLEARPGPTDLLNIGTDGVGGV</sequence>
<name>H1W0I7_COLHI</name>
<gene>
    <name evidence="1" type="ORF">CH063_14892</name>
</gene>
<evidence type="ECO:0000313" key="2">
    <source>
        <dbReference type="Proteomes" id="UP000007174"/>
    </source>
</evidence>
<dbReference type="EMBL" id="CACQ02008242">
    <property type="protein sequence ID" value="CCF46000.1"/>
    <property type="molecule type" value="Genomic_DNA"/>
</dbReference>
<evidence type="ECO:0000313" key="1">
    <source>
        <dbReference type="EMBL" id="CCF46000.1"/>
    </source>
</evidence>